<dbReference type="EC" id="2.7.13.3" evidence="2"/>
<dbReference type="SUPFAM" id="SSF63829">
    <property type="entry name" value="Calcium-dependent phosphotriesterase"/>
    <property type="match status" value="2"/>
</dbReference>
<dbReference type="PROSITE" id="PS50109">
    <property type="entry name" value="HIS_KIN"/>
    <property type="match status" value="1"/>
</dbReference>
<keyword evidence="4" id="KW-1133">Transmembrane helix</keyword>
<organism evidence="7 8">
    <name type="scientific">Pseudidiomarina planktonica</name>
    <dbReference type="NCBI Taxonomy" id="1323738"/>
    <lineage>
        <taxon>Bacteria</taxon>
        <taxon>Pseudomonadati</taxon>
        <taxon>Pseudomonadota</taxon>
        <taxon>Gammaproteobacteria</taxon>
        <taxon>Alteromonadales</taxon>
        <taxon>Idiomarinaceae</taxon>
        <taxon>Pseudidiomarina</taxon>
    </lineage>
</organism>
<feature type="chain" id="PRO_5012193195" description="histidine kinase" evidence="5">
    <location>
        <begin position="21"/>
        <end position="1002"/>
    </location>
</feature>
<keyword evidence="8" id="KW-1185">Reference proteome</keyword>
<proteinExistence type="predicted"/>
<dbReference type="PRINTS" id="PR00344">
    <property type="entry name" value="BCTRLSENSOR"/>
</dbReference>
<dbReference type="PANTHER" id="PTHR43547:SF2">
    <property type="entry name" value="HYBRID SIGNAL TRANSDUCTION HISTIDINE KINASE C"/>
    <property type="match status" value="1"/>
</dbReference>
<dbReference type="SMART" id="SM00388">
    <property type="entry name" value="HisKA"/>
    <property type="match status" value="1"/>
</dbReference>
<dbReference type="SMART" id="SM00387">
    <property type="entry name" value="HATPase_c"/>
    <property type="match status" value="1"/>
</dbReference>
<protein>
    <recommendedName>
        <fullName evidence="2">histidine kinase</fullName>
        <ecNumber evidence="2">2.7.13.3</ecNumber>
    </recommendedName>
</protein>
<evidence type="ECO:0000259" key="6">
    <source>
        <dbReference type="PROSITE" id="PS50109"/>
    </source>
</evidence>
<dbReference type="Pfam" id="PF07494">
    <property type="entry name" value="Reg_prop"/>
    <property type="match status" value="1"/>
</dbReference>
<sequence>MALRLNIAVSLLLLSNVAIADCGQMLSQYRMKAWQTDDGLPLDAVYAIAQTPDRFIWIATEDGLARFDGTEFQRVDLGLVLGDAPEYMQSLAVTPDGDLLAGSVSPGLLQLGADDPALLSVDIPVRQLLQAPDGNLWMGSRSEGVRVWPEGGEPTVLEDTRSLQISVLAPRSEGGVWIGYGNAGVQYAKEQRVYDISANDDILETLSVLSLMEDSSGGLWIGAREGFFRFEAGILKRVAGVESNVSALLEDAEGAIWIGLADGGIGRLCANEGIDWLLPEHGLPAGPIKAFLKDADDSVWIGMHGGGLVHLSRGAALPLTAAQGLPSRPALPVLETGNGVIWIGTFGGGLVRYDGRNTKVITERDGLTSNWVFSLSEGENGDLWVGTREGISLLREGSLDHVIAMGDGLMNTTAVAILYESGGLWIGSPTGFARLQDGQLRTYTTSGKPVTSAVTQIFRRRDGTLLIATDGDGVYQLKNDVLERPIYNKDLPSPLVFAFHEQENGDLWVMTARGLLRHDGETSSTMTTANGLPDPHLFSMLDDGLGYFWFSGNRGVFRVTHDALQSVAEEGGQLEYTERFTAADGMPRTETNGGFQPTAWRSNDGRLWYPTSDGVAVFDPASLVASDTRIPQVYVDAVHAGEVSLSTDAGIKLSPNPPPLRFSYTAPEYLNSQRVNYRYRMLGLEDAWYPATERHALYHGLPAGNFTFNVQARIDRGPWSSSTEIPVTVRRHLLQTPLFWGVLALLALLAAGTFYHLYQQRRRQREMQQQQAQKLESIGLLASGVAHDFNNVLQVIIGGAETLQLRFTDNADIQRDINPILNAAAQGVGLSRQLLTFARQEPGRPAAVSLRDEVVRASGLVERLVPSSIKLTIDASDDVGICVIDPVQLQQVLLNLVTNARDATPAGGSIRIEVACGAPGWAHIRVIDSGVGISAKARERIFEPFFTTKGVGKGTGLGLSVSYGIVNNAGGRIEVASRIGSGTTFDVILPTKKAGTDGASLP</sequence>
<dbReference type="Pfam" id="PF02518">
    <property type="entry name" value="HATPase_c"/>
    <property type="match status" value="1"/>
</dbReference>
<reference evidence="8" key="1">
    <citation type="submission" date="2017-04" db="EMBL/GenBank/DDBJ databases">
        <authorList>
            <person name="Varghese N."/>
            <person name="Submissions S."/>
        </authorList>
    </citation>
    <scope>NUCLEOTIDE SEQUENCE [LARGE SCALE GENOMIC DNA]</scope>
</reference>
<keyword evidence="4" id="KW-0472">Membrane</keyword>
<dbReference type="CDD" id="cd00082">
    <property type="entry name" value="HisKA"/>
    <property type="match status" value="1"/>
</dbReference>
<dbReference type="InterPro" id="IPR003594">
    <property type="entry name" value="HATPase_dom"/>
</dbReference>
<dbReference type="EMBL" id="FXWH01000001">
    <property type="protein sequence ID" value="SMQ58604.1"/>
    <property type="molecule type" value="Genomic_DNA"/>
</dbReference>
<dbReference type="Gene3D" id="2.60.40.10">
    <property type="entry name" value="Immunoglobulins"/>
    <property type="match status" value="1"/>
</dbReference>
<dbReference type="RefSeq" id="WP_086433346.1">
    <property type="nucleotide sequence ID" value="NZ_FXWH01000001.1"/>
</dbReference>
<evidence type="ECO:0000256" key="4">
    <source>
        <dbReference type="SAM" id="Phobius"/>
    </source>
</evidence>
<accession>A0A1Y6E7H0</accession>
<name>A0A1Y6E7H0_9GAMM</name>
<dbReference type="AlphaFoldDB" id="A0A1Y6E7H0"/>
<feature type="domain" description="Histidine kinase" evidence="6">
    <location>
        <begin position="784"/>
        <end position="993"/>
    </location>
</feature>
<feature type="signal peptide" evidence="5">
    <location>
        <begin position="1"/>
        <end position="20"/>
    </location>
</feature>
<keyword evidence="3" id="KW-0597">Phosphoprotein</keyword>
<dbReference type="InterPro" id="IPR036890">
    <property type="entry name" value="HATPase_C_sf"/>
</dbReference>
<keyword evidence="5" id="KW-0732">Signal</keyword>
<dbReference type="Pfam" id="PF07495">
    <property type="entry name" value="Y_Y_Y"/>
    <property type="match status" value="1"/>
</dbReference>
<dbReference type="SUPFAM" id="SSF55874">
    <property type="entry name" value="ATPase domain of HSP90 chaperone/DNA topoisomerase II/histidine kinase"/>
    <property type="match status" value="1"/>
</dbReference>
<feature type="transmembrane region" description="Helical" evidence="4">
    <location>
        <begin position="738"/>
        <end position="758"/>
    </location>
</feature>
<dbReference type="Gene3D" id="3.30.565.10">
    <property type="entry name" value="Histidine kinase-like ATPase, C-terminal domain"/>
    <property type="match status" value="1"/>
</dbReference>
<dbReference type="Proteomes" id="UP000194450">
    <property type="component" value="Unassembled WGS sequence"/>
</dbReference>
<dbReference type="InterPro" id="IPR004358">
    <property type="entry name" value="Sig_transdc_His_kin-like_C"/>
</dbReference>
<dbReference type="InterPro" id="IPR011110">
    <property type="entry name" value="Reg_prop"/>
</dbReference>
<evidence type="ECO:0000256" key="5">
    <source>
        <dbReference type="SAM" id="SignalP"/>
    </source>
</evidence>
<dbReference type="InterPro" id="IPR011123">
    <property type="entry name" value="Y_Y_Y"/>
</dbReference>
<dbReference type="InterPro" id="IPR005467">
    <property type="entry name" value="His_kinase_dom"/>
</dbReference>
<comment type="catalytic activity">
    <reaction evidence="1">
        <text>ATP + protein L-histidine = ADP + protein N-phospho-L-histidine.</text>
        <dbReference type="EC" id="2.7.13.3"/>
    </reaction>
</comment>
<dbReference type="InterPro" id="IPR015943">
    <property type="entry name" value="WD40/YVTN_repeat-like_dom_sf"/>
</dbReference>
<evidence type="ECO:0000313" key="7">
    <source>
        <dbReference type="EMBL" id="SMQ58604.1"/>
    </source>
</evidence>
<dbReference type="PANTHER" id="PTHR43547">
    <property type="entry name" value="TWO-COMPONENT HISTIDINE KINASE"/>
    <property type="match status" value="1"/>
</dbReference>
<dbReference type="InterPro" id="IPR013783">
    <property type="entry name" value="Ig-like_fold"/>
</dbReference>
<dbReference type="GO" id="GO:0000155">
    <property type="term" value="F:phosphorelay sensor kinase activity"/>
    <property type="evidence" value="ECO:0007669"/>
    <property type="project" value="InterPro"/>
</dbReference>
<dbReference type="Gene3D" id="1.10.287.130">
    <property type="match status" value="1"/>
</dbReference>
<dbReference type="SUPFAM" id="SSF47384">
    <property type="entry name" value="Homodimeric domain of signal transducing histidine kinase"/>
    <property type="match status" value="1"/>
</dbReference>
<evidence type="ECO:0000313" key="8">
    <source>
        <dbReference type="Proteomes" id="UP000194450"/>
    </source>
</evidence>
<evidence type="ECO:0000256" key="2">
    <source>
        <dbReference type="ARBA" id="ARBA00012438"/>
    </source>
</evidence>
<dbReference type="OrthoDB" id="176203at2"/>
<keyword evidence="4" id="KW-0812">Transmembrane</keyword>
<dbReference type="InterPro" id="IPR036097">
    <property type="entry name" value="HisK_dim/P_sf"/>
</dbReference>
<evidence type="ECO:0000256" key="1">
    <source>
        <dbReference type="ARBA" id="ARBA00000085"/>
    </source>
</evidence>
<gene>
    <name evidence="7" type="ORF">SAMN06297229_0143</name>
</gene>
<dbReference type="Gene3D" id="2.130.10.10">
    <property type="entry name" value="YVTN repeat-like/Quinoprotein amine dehydrogenase"/>
    <property type="match status" value="2"/>
</dbReference>
<evidence type="ECO:0000256" key="3">
    <source>
        <dbReference type="ARBA" id="ARBA00022553"/>
    </source>
</evidence>
<dbReference type="InterPro" id="IPR003661">
    <property type="entry name" value="HisK_dim/P_dom"/>
</dbReference>